<dbReference type="EMBL" id="AEDD01000001">
    <property type="protein sequence ID" value="EFM12519.1"/>
    <property type="molecule type" value="Genomic_DNA"/>
</dbReference>
<evidence type="ECO:0000256" key="4">
    <source>
        <dbReference type="ARBA" id="ARBA00022475"/>
    </source>
</evidence>
<evidence type="ECO:0000256" key="10">
    <source>
        <dbReference type="ARBA" id="ARBA00022840"/>
    </source>
</evidence>
<dbReference type="PROSITE" id="PS50109">
    <property type="entry name" value="HIS_KIN"/>
    <property type="match status" value="1"/>
</dbReference>
<accession>E0I4I8</accession>
<name>E0I4I8_9BACL</name>
<evidence type="ECO:0000259" key="16">
    <source>
        <dbReference type="PROSITE" id="PS50885"/>
    </source>
</evidence>
<dbReference type="GO" id="GO:0005524">
    <property type="term" value="F:ATP binding"/>
    <property type="evidence" value="ECO:0007669"/>
    <property type="project" value="UniProtKB-KW"/>
</dbReference>
<dbReference type="Proteomes" id="UP000005387">
    <property type="component" value="Unassembled WGS sequence"/>
</dbReference>
<dbReference type="InterPro" id="IPR010559">
    <property type="entry name" value="Sig_transdc_His_kin_internal"/>
</dbReference>
<evidence type="ECO:0000313" key="18">
    <source>
        <dbReference type="Proteomes" id="UP000005387"/>
    </source>
</evidence>
<proteinExistence type="predicted"/>
<keyword evidence="9 17" id="KW-0418">Kinase</keyword>
<evidence type="ECO:0000313" key="17">
    <source>
        <dbReference type="EMBL" id="EFM12519.1"/>
    </source>
</evidence>
<dbReference type="EC" id="2.7.13.3" evidence="3"/>
<dbReference type="AlphaFoldDB" id="E0I4I8"/>
<dbReference type="InterPro" id="IPR004358">
    <property type="entry name" value="Sig_transdc_His_kin-like_C"/>
</dbReference>
<gene>
    <name evidence="17" type="ORF">PaecuDRAFT_0030</name>
</gene>
<evidence type="ECO:0000256" key="14">
    <source>
        <dbReference type="SAM" id="Phobius"/>
    </source>
</evidence>
<evidence type="ECO:0000256" key="12">
    <source>
        <dbReference type="ARBA" id="ARBA00023012"/>
    </source>
</evidence>
<evidence type="ECO:0000256" key="9">
    <source>
        <dbReference type="ARBA" id="ARBA00022777"/>
    </source>
</evidence>
<keyword evidence="6" id="KW-0808">Transferase</keyword>
<dbReference type="RefSeq" id="WP_006036048.1">
    <property type="nucleotide sequence ID" value="NZ_AEDD01000001.1"/>
</dbReference>
<evidence type="ECO:0000256" key="6">
    <source>
        <dbReference type="ARBA" id="ARBA00022679"/>
    </source>
</evidence>
<feature type="domain" description="HAMP" evidence="16">
    <location>
        <begin position="300"/>
        <end position="353"/>
    </location>
</feature>
<dbReference type="InterPro" id="IPR005467">
    <property type="entry name" value="His_kinase_dom"/>
</dbReference>
<reference evidence="17 18" key="1">
    <citation type="submission" date="2010-07" db="EMBL/GenBank/DDBJ databases">
        <title>The draft genome of Paenibacillus curdlanolyticus YK9.</title>
        <authorList>
            <consortium name="US DOE Joint Genome Institute (JGI-PGF)"/>
            <person name="Lucas S."/>
            <person name="Copeland A."/>
            <person name="Lapidus A."/>
            <person name="Cheng J.-F."/>
            <person name="Bruce D."/>
            <person name="Goodwin L."/>
            <person name="Pitluck S."/>
            <person name="Land M.L."/>
            <person name="Hauser L."/>
            <person name="Chang Y.-J."/>
            <person name="Jeffries C."/>
            <person name="Anderson I.J."/>
            <person name="Johnson E."/>
            <person name="Loganathan U."/>
            <person name="Mulhopadhyay B."/>
            <person name="Kyrpides N."/>
            <person name="Woyke T.J."/>
        </authorList>
    </citation>
    <scope>NUCLEOTIDE SEQUENCE [LARGE SCALE GENOMIC DNA]</scope>
    <source>
        <strain evidence="17 18">YK9</strain>
    </source>
</reference>
<evidence type="ECO:0000256" key="8">
    <source>
        <dbReference type="ARBA" id="ARBA00022741"/>
    </source>
</evidence>
<dbReference type="PANTHER" id="PTHR34220:SF11">
    <property type="entry name" value="SENSOR PROTEIN KINASE HPTS"/>
    <property type="match status" value="1"/>
</dbReference>
<keyword evidence="18" id="KW-1185">Reference proteome</keyword>
<dbReference type="GO" id="GO:0000155">
    <property type="term" value="F:phosphorelay sensor kinase activity"/>
    <property type="evidence" value="ECO:0007669"/>
    <property type="project" value="InterPro"/>
</dbReference>
<dbReference type="InterPro" id="IPR003660">
    <property type="entry name" value="HAMP_dom"/>
</dbReference>
<dbReference type="InterPro" id="IPR003594">
    <property type="entry name" value="HATPase_dom"/>
</dbReference>
<evidence type="ECO:0000259" key="15">
    <source>
        <dbReference type="PROSITE" id="PS50109"/>
    </source>
</evidence>
<dbReference type="Gene3D" id="6.10.340.10">
    <property type="match status" value="1"/>
</dbReference>
<dbReference type="InterPro" id="IPR036890">
    <property type="entry name" value="HATPase_C_sf"/>
</dbReference>
<sequence>MTLKSRIFVIFILSSVVTLLGISVISYYTIYSILNNKIQKGNQSNLKQVEVALTNTIDNLNHISQQLAYSGILGKELFASLQKQEPFERQEIVNGLKKELNLISFSNPDIGLIMYYFDNDDTYQFENYPVKDHFNPHALPLLGQYYDISYFGPHMSYNRLSDQLALSVLRKVDMPMRDDVYIYIESNLDLALSGDVLNSEKADHSNARLILDNNGRVAYSEAPDLFAVDSDASALMSEKSFGSYRGYHWFKQTSAQGWSVASVIPDREYNREKNRWLIQVLLVSLLFLGLTLLLAWLLWKMVYRPLNRFHTEIKHLSQNEIKPQELEPIRIPEFQVLLTTFRQMKEQIWELFEEVEKKEKLRTDLEVEKLLHQINPHFLMNTLDTIHWLAVMNDQEEIDKLVLSLNKLLYYNLGKLGENSTIYEEIDALKQYLQLQQVRYDFQFDVRLDVDEAVMNRNVPRFILQPIVENALYHGLRDDGHIVVEVKNKHDNTIEIMIHDNGVGMSEEMIHRLLHGQPSEQQKVGMGIGMNYVKRLIEARYGDRGKLDIKSEMGQGTSIMLTLPVEKGAAL</sequence>
<dbReference type="SUPFAM" id="SSF55874">
    <property type="entry name" value="ATPase domain of HSP90 chaperone/DNA topoisomerase II/histidine kinase"/>
    <property type="match status" value="1"/>
</dbReference>
<evidence type="ECO:0000256" key="2">
    <source>
        <dbReference type="ARBA" id="ARBA00004651"/>
    </source>
</evidence>
<keyword evidence="13 14" id="KW-0472">Membrane</keyword>
<feature type="transmembrane region" description="Helical" evidence="14">
    <location>
        <begin position="7"/>
        <end position="30"/>
    </location>
</feature>
<dbReference type="STRING" id="717606.PaecuDRAFT_0030"/>
<keyword evidence="10" id="KW-0067">ATP-binding</keyword>
<dbReference type="InterPro" id="IPR050640">
    <property type="entry name" value="Bact_2-comp_sensor_kinase"/>
</dbReference>
<protein>
    <recommendedName>
        <fullName evidence="3">histidine kinase</fullName>
        <ecNumber evidence="3">2.7.13.3</ecNumber>
    </recommendedName>
</protein>
<dbReference type="Pfam" id="PF02518">
    <property type="entry name" value="HATPase_c"/>
    <property type="match status" value="1"/>
</dbReference>
<feature type="transmembrane region" description="Helical" evidence="14">
    <location>
        <begin position="276"/>
        <end position="299"/>
    </location>
</feature>
<dbReference type="GO" id="GO:0005886">
    <property type="term" value="C:plasma membrane"/>
    <property type="evidence" value="ECO:0007669"/>
    <property type="project" value="UniProtKB-SubCell"/>
</dbReference>
<evidence type="ECO:0000256" key="3">
    <source>
        <dbReference type="ARBA" id="ARBA00012438"/>
    </source>
</evidence>
<organism evidence="17 18">
    <name type="scientific">Paenibacillus curdlanolyticus YK9</name>
    <dbReference type="NCBI Taxonomy" id="717606"/>
    <lineage>
        <taxon>Bacteria</taxon>
        <taxon>Bacillati</taxon>
        <taxon>Bacillota</taxon>
        <taxon>Bacilli</taxon>
        <taxon>Bacillales</taxon>
        <taxon>Paenibacillaceae</taxon>
        <taxon>Paenibacillus</taxon>
    </lineage>
</organism>
<dbReference type="PRINTS" id="PR00344">
    <property type="entry name" value="BCTRLSENSOR"/>
</dbReference>
<comment type="catalytic activity">
    <reaction evidence="1">
        <text>ATP + protein L-histidine = ADP + protein N-phospho-L-histidine.</text>
        <dbReference type="EC" id="2.7.13.3"/>
    </reaction>
</comment>
<dbReference type="PANTHER" id="PTHR34220">
    <property type="entry name" value="SENSOR HISTIDINE KINASE YPDA"/>
    <property type="match status" value="1"/>
</dbReference>
<dbReference type="PROSITE" id="PS50885">
    <property type="entry name" value="HAMP"/>
    <property type="match status" value="1"/>
</dbReference>
<keyword evidence="5" id="KW-0597">Phosphoprotein</keyword>
<dbReference type="eggNOG" id="COG2972">
    <property type="taxonomic scope" value="Bacteria"/>
</dbReference>
<evidence type="ECO:0000256" key="5">
    <source>
        <dbReference type="ARBA" id="ARBA00022553"/>
    </source>
</evidence>
<evidence type="ECO:0000256" key="11">
    <source>
        <dbReference type="ARBA" id="ARBA00022989"/>
    </source>
</evidence>
<dbReference type="Gene3D" id="3.30.565.10">
    <property type="entry name" value="Histidine kinase-like ATPase, C-terminal domain"/>
    <property type="match status" value="1"/>
</dbReference>
<dbReference type="SMART" id="SM00387">
    <property type="entry name" value="HATPase_c"/>
    <property type="match status" value="1"/>
</dbReference>
<evidence type="ECO:0000256" key="13">
    <source>
        <dbReference type="ARBA" id="ARBA00023136"/>
    </source>
</evidence>
<keyword evidence="11 14" id="KW-1133">Transmembrane helix</keyword>
<keyword evidence="4" id="KW-1003">Cell membrane</keyword>
<comment type="subcellular location">
    <subcellularLocation>
        <location evidence="2">Cell membrane</location>
        <topology evidence="2">Multi-pass membrane protein</topology>
    </subcellularLocation>
</comment>
<evidence type="ECO:0000256" key="7">
    <source>
        <dbReference type="ARBA" id="ARBA00022692"/>
    </source>
</evidence>
<dbReference type="Pfam" id="PF06580">
    <property type="entry name" value="His_kinase"/>
    <property type="match status" value="1"/>
</dbReference>
<feature type="domain" description="Histidine kinase" evidence="15">
    <location>
        <begin position="463"/>
        <end position="567"/>
    </location>
</feature>
<keyword evidence="12" id="KW-0902">Two-component regulatory system</keyword>
<evidence type="ECO:0000256" key="1">
    <source>
        <dbReference type="ARBA" id="ARBA00000085"/>
    </source>
</evidence>
<dbReference type="OrthoDB" id="9776552at2"/>
<keyword evidence="7 14" id="KW-0812">Transmembrane</keyword>
<keyword evidence="8" id="KW-0547">Nucleotide-binding</keyword>